<dbReference type="EMBL" id="NOVD01000036">
    <property type="protein sequence ID" value="PCK24171.1"/>
    <property type="molecule type" value="Genomic_DNA"/>
</dbReference>
<reference evidence="1 2" key="1">
    <citation type="submission" date="2017-07" db="EMBL/GenBank/DDBJ databases">
        <title>Draft sequence of Rhodococcus enclensis 23b-28.</title>
        <authorList>
            <person name="Besaury L."/>
            <person name="Sancelme M."/>
            <person name="Amato P."/>
            <person name="Lallement A."/>
            <person name="Delort A.-M."/>
        </authorList>
    </citation>
    <scope>NUCLEOTIDE SEQUENCE [LARGE SCALE GENOMIC DNA]</scope>
    <source>
        <strain evidence="1 2">23b-28</strain>
    </source>
</reference>
<dbReference type="AlphaFoldDB" id="A0A2A5J5B2"/>
<evidence type="ECO:0000313" key="2">
    <source>
        <dbReference type="Proteomes" id="UP000230886"/>
    </source>
</evidence>
<sequence>MGITTNDYAGLVDEQSIPAVGPYMAQSVSIEAFHDWIVASTDAAVFEVIDGREHAAQVATLLTGRIGNGYGAASGTVFVAHLRAMYAVKGTIVGVNECSVQFADERGNLHVLPIMAVRGLIVE</sequence>
<dbReference type="RefSeq" id="WP_099698540.1">
    <property type="nucleotide sequence ID" value="NZ_NOVD01000036.1"/>
</dbReference>
<proteinExistence type="predicted"/>
<dbReference type="Proteomes" id="UP000230886">
    <property type="component" value="Unassembled WGS sequence"/>
</dbReference>
<evidence type="ECO:0000313" key="1">
    <source>
        <dbReference type="EMBL" id="PCK24171.1"/>
    </source>
</evidence>
<accession>A0A2A5J5B2</accession>
<gene>
    <name evidence="1" type="ORF">CHR55_27405</name>
</gene>
<protein>
    <submittedName>
        <fullName evidence="1">Uncharacterized protein</fullName>
    </submittedName>
</protein>
<name>A0A2A5J5B2_RHOSG</name>
<organism evidence="1 2">
    <name type="scientific">Rhodococcus qingshengii</name>
    <dbReference type="NCBI Taxonomy" id="334542"/>
    <lineage>
        <taxon>Bacteria</taxon>
        <taxon>Bacillati</taxon>
        <taxon>Actinomycetota</taxon>
        <taxon>Actinomycetes</taxon>
        <taxon>Mycobacteriales</taxon>
        <taxon>Nocardiaceae</taxon>
        <taxon>Rhodococcus</taxon>
        <taxon>Rhodococcus erythropolis group</taxon>
    </lineage>
</organism>
<comment type="caution">
    <text evidence="1">The sequence shown here is derived from an EMBL/GenBank/DDBJ whole genome shotgun (WGS) entry which is preliminary data.</text>
</comment>